<organism evidence="2 3">
    <name type="scientific">Methanoculleus sediminis</name>
    <dbReference type="NCBI Taxonomy" id="1550566"/>
    <lineage>
        <taxon>Archaea</taxon>
        <taxon>Methanobacteriati</taxon>
        <taxon>Methanobacteriota</taxon>
        <taxon>Stenosarchaea group</taxon>
        <taxon>Methanomicrobia</taxon>
        <taxon>Methanomicrobiales</taxon>
        <taxon>Methanomicrobiaceae</taxon>
        <taxon>Methanoculleus</taxon>
    </lineage>
</organism>
<dbReference type="PROSITE" id="PS51379">
    <property type="entry name" value="4FE4S_FER_2"/>
    <property type="match status" value="1"/>
</dbReference>
<dbReference type="AlphaFoldDB" id="A0A0H1R3X9"/>
<reference evidence="2 3" key="1">
    <citation type="journal article" date="2015" name="Int. J. Syst. Evol. Microbiol.">
        <title>Methanoculleus sediminis sp. nov., a methanogen from sediments near a submarine mud volcano.</title>
        <authorList>
            <person name="Chen S.C."/>
            <person name="Chen M.F."/>
            <person name="Lai M.C."/>
            <person name="Weng C.Y."/>
            <person name="Wu S.Y."/>
            <person name="Lin S."/>
            <person name="Yang T.F."/>
            <person name="Chen P.C."/>
        </authorList>
    </citation>
    <scope>NUCLEOTIDE SEQUENCE [LARGE SCALE GENOMIC DNA]</scope>
    <source>
        <strain evidence="2 3">S3Fa</strain>
    </source>
</reference>
<dbReference type="InterPro" id="IPR036188">
    <property type="entry name" value="FAD/NAD-bd_sf"/>
</dbReference>
<accession>A0A0H1R3X9</accession>
<proteinExistence type="predicted"/>
<dbReference type="Pfam" id="PF07992">
    <property type="entry name" value="Pyr_redox_2"/>
    <property type="match status" value="1"/>
</dbReference>
<evidence type="ECO:0000313" key="3">
    <source>
        <dbReference type="Proteomes" id="UP000035301"/>
    </source>
</evidence>
<protein>
    <submittedName>
        <fullName evidence="2">Dihydropyrimidine dehydrogenase</fullName>
    </submittedName>
</protein>
<keyword evidence="3" id="KW-1185">Reference proteome</keyword>
<gene>
    <name evidence="2" type="ORF">SZ63_10220</name>
</gene>
<dbReference type="PRINTS" id="PR00368">
    <property type="entry name" value="FADPNR"/>
</dbReference>
<dbReference type="PANTHER" id="PTHR42783:SF3">
    <property type="entry name" value="GLUTAMATE SYNTHASE [NADPH] SMALL CHAIN-RELATED"/>
    <property type="match status" value="1"/>
</dbReference>
<dbReference type="PATRIC" id="fig|1550566.3.peg.2227"/>
<dbReference type="SUPFAM" id="SSF51971">
    <property type="entry name" value="Nucleotide-binding domain"/>
    <property type="match status" value="1"/>
</dbReference>
<dbReference type="InterPro" id="IPR017896">
    <property type="entry name" value="4Fe4S_Fe-S-bd"/>
</dbReference>
<name>A0A0H1R3X9_9EURY</name>
<dbReference type="GO" id="GO:0051536">
    <property type="term" value="F:iron-sulfur cluster binding"/>
    <property type="evidence" value="ECO:0007669"/>
    <property type="project" value="InterPro"/>
</dbReference>
<dbReference type="Gene3D" id="3.50.50.60">
    <property type="entry name" value="FAD/NAD(P)-binding domain"/>
    <property type="match status" value="3"/>
</dbReference>
<dbReference type="GO" id="GO:0016491">
    <property type="term" value="F:oxidoreductase activity"/>
    <property type="evidence" value="ECO:0007669"/>
    <property type="project" value="InterPro"/>
</dbReference>
<dbReference type="InterPro" id="IPR028261">
    <property type="entry name" value="DPD_II"/>
</dbReference>
<comment type="caution">
    <text evidence="2">The sequence shown here is derived from an EMBL/GenBank/DDBJ whole genome shotgun (WGS) entry which is preliminary data.</text>
</comment>
<dbReference type="EMBL" id="JXOJ01000006">
    <property type="protein sequence ID" value="KLK87442.1"/>
    <property type="molecule type" value="Genomic_DNA"/>
</dbReference>
<dbReference type="Pfam" id="PF14691">
    <property type="entry name" value="Fer4_20"/>
    <property type="match status" value="1"/>
</dbReference>
<sequence>MRSTGAGAAKEATTMSDRPADVRVKDFKEVDGGLTPAEAVAEAERCLQCKKPLCVKGCPVCIDIPAFIGHVAEGDFPAAARALKEQNMLPAICGRVCPQETQCEGVCILGNKETPIRIGALERFVADWERANDPTLPDVAKPTGKRVAVVGSGPAGLTAAAELARAGHAVTIYESLHEAGGVLTYGIPAFRLPKDVVRAEIDQVLALGARLKKNHLVGRSVSVDELLAYDAIFLATGAGLPAFMGIPGENLNGVYSANEFLTRVNLMHAEAFPEYDTPVIHGARVAVIGGGNVAMDSARVARRLGAKVSLVYRRGEEEMPARRAEVLHAKEEGIEFYTCTNPTRIIGEQCVTGIECVKMSLCGLDASGRRSPEPIEGSEFTLDVDMVIQAIGTSPNPLLVSLIPGLERGRKGNVAVDENGRTSIPHVYAGGDIATGAATVIEAMGSAKKAAAAIDAMLKGE</sequence>
<dbReference type="NCBIfam" id="TIGR01316">
    <property type="entry name" value="gltA"/>
    <property type="match status" value="1"/>
</dbReference>
<dbReference type="STRING" id="1550566.SZ63_10220"/>
<evidence type="ECO:0000313" key="2">
    <source>
        <dbReference type="EMBL" id="KLK87442.1"/>
    </source>
</evidence>
<feature type="domain" description="4Fe-4S ferredoxin-type" evidence="1">
    <location>
        <begin position="37"/>
        <end position="67"/>
    </location>
</feature>
<dbReference type="PRINTS" id="PR00469">
    <property type="entry name" value="PNDRDTASEII"/>
</dbReference>
<dbReference type="Gene3D" id="1.10.1060.10">
    <property type="entry name" value="Alpha-helical ferredoxin"/>
    <property type="match status" value="1"/>
</dbReference>
<dbReference type="InterPro" id="IPR023753">
    <property type="entry name" value="FAD/NAD-binding_dom"/>
</dbReference>
<dbReference type="InterPro" id="IPR006004">
    <property type="entry name" value="SudA-like"/>
</dbReference>
<dbReference type="Proteomes" id="UP000035301">
    <property type="component" value="Unassembled WGS sequence"/>
</dbReference>
<dbReference type="SUPFAM" id="SSF46548">
    <property type="entry name" value="alpha-helical ferredoxin"/>
    <property type="match status" value="1"/>
</dbReference>
<dbReference type="InterPro" id="IPR009051">
    <property type="entry name" value="Helical_ferredxn"/>
</dbReference>
<evidence type="ECO:0000259" key="1">
    <source>
        <dbReference type="PROSITE" id="PS51379"/>
    </source>
</evidence>
<dbReference type="PANTHER" id="PTHR42783">
    <property type="entry name" value="GLUTAMATE SYNTHASE [NADPH] SMALL CHAIN"/>
    <property type="match status" value="1"/>
</dbReference>